<evidence type="ECO:0000256" key="9">
    <source>
        <dbReference type="ARBA" id="ARBA00040743"/>
    </source>
</evidence>
<dbReference type="InterPro" id="IPR046357">
    <property type="entry name" value="PPIase_dom_sf"/>
</dbReference>
<keyword evidence="15" id="KW-1185">Reference proteome</keyword>
<dbReference type="AlphaFoldDB" id="A0AAE3SZ62"/>
<dbReference type="Pfam" id="PF13624">
    <property type="entry name" value="SurA_N_3"/>
    <property type="match status" value="1"/>
</dbReference>
<dbReference type="EMBL" id="JAQIPB010000002">
    <property type="protein sequence ID" value="MDA7416225.1"/>
    <property type="molecule type" value="Genomic_DNA"/>
</dbReference>
<dbReference type="PANTHER" id="PTHR47529">
    <property type="entry name" value="PEPTIDYL-PROLYL CIS-TRANS ISOMERASE D"/>
    <property type="match status" value="1"/>
</dbReference>
<dbReference type="PROSITE" id="PS50198">
    <property type="entry name" value="PPIC_PPIASE_2"/>
    <property type="match status" value="1"/>
</dbReference>
<dbReference type="Gene3D" id="1.10.4030.10">
    <property type="entry name" value="Porin chaperone SurA, peptide-binding domain"/>
    <property type="match status" value="1"/>
</dbReference>
<evidence type="ECO:0000256" key="1">
    <source>
        <dbReference type="ARBA" id="ARBA00004382"/>
    </source>
</evidence>
<protein>
    <recommendedName>
        <fullName evidence="9">Periplasmic chaperone PpiD</fullName>
    </recommendedName>
    <alternativeName>
        <fullName evidence="10">Periplasmic folding chaperone</fullName>
    </alternativeName>
</protein>
<keyword evidence="3" id="KW-0997">Cell inner membrane</keyword>
<accession>A0AAE3SZ62</accession>
<dbReference type="RefSeq" id="WP_271427451.1">
    <property type="nucleotide sequence ID" value="NZ_JAQIPB010000002.1"/>
</dbReference>
<evidence type="ECO:0000259" key="13">
    <source>
        <dbReference type="PROSITE" id="PS50198"/>
    </source>
</evidence>
<evidence type="ECO:0000256" key="6">
    <source>
        <dbReference type="ARBA" id="ARBA00023136"/>
    </source>
</evidence>
<evidence type="ECO:0000256" key="10">
    <source>
        <dbReference type="ARBA" id="ARBA00042775"/>
    </source>
</evidence>
<keyword evidence="4 12" id="KW-0812">Transmembrane</keyword>
<keyword evidence="6 12" id="KW-0472">Membrane</keyword>
<comment type="caution">
    <text evidence="14">The sequence shown here is derived from an EMBL/GenBank/DDBJ whole genome shotgun (WGS) entry which is preliminary data.</text>
</comment>
<name>A0AAE3SZ62_9BURK</name>
<evidence type="ECO:0000313" key="15">
    <source>
        <dbReference type="Proteomes" id="UP001212602"/>
    </source>
</evidence>
<evidence type="ECO:0000256" key="7">
    <source>
        <dbReference type="ARBA" id="ARBA00023186"/>
    </source>
</evidence>
<dbReference type="GO" id="GO:0005886">
    <property type="term" value="C:plasma membrane"/>
    <property type="evidence" value="ECO:0007669"/>
    <property type="project" value="UniProtKB-SubCell"/>
</dbReference>
<keyword evidence="7" id="KW-0143">Chaperone</keyword>
<dbReference type="InterPro" id="IPR027304">
    <property type="entry name" value="Trigger_fact/SurA_dom_sf"/>
</dbReference>
<evidence type="ECO:0000256" key="2">
    <source>
        <dbReference type="ARBA" id="ARBA00022475"/>
    </source>
</evidence>
<dbReference type="GO" id="GO:0003755">
    <property type="term" value="F:peptidyl-prolyl cis-trans isomerase activity"/>
    <property type="evidence" value="ECO:0007669"/>
    <property type="project" value="UniProtKB-KW"/>
</dbReference>
<evidence type="ECO:0000256" key="4">
    <source>
        <dbReference type="ARBA" id="ARBA00022692"/>
    </source>
</evidence>
<gene>
    <name evidence="14" type="ORF">PGB34_07595</name>
</gene>
<dbReference type="SUPFAM" id="SSF109998">
    <property type="entry name" value="Triger factor/SurA peptide-binding domain-like"/>
    <property type="match status" value="1"/>
</dbReference>
<feature type="domain" description="PpiC" evidence="13">
    <location>
        <begin position="266"/>
        <end position="369"/>
    </location>
</feature>
<comment type="similarity">
    <text evidence="8">Belongs to the PpiD chaperone family.</text>
</comment>
<reference evidence="14" key="1">
    <citation type="submission" date="2023-01" db="EMBL/GenBank/DDBJ databases">
        <title>Xenophilus mangrovi sp. nov., isolated from soil of Mangrove nature reserve.</title>
        <authorList>
            <person name="Xu S."/>
            <person name="Liu Z."/>
            <person name="Xu Y."/>
        </authorList>
    </citation>
    <scope>NUCLEOTIDE SEQUENCE</scope>
    <source>
        <strain evidence="14">YW8</strain>
    </source>
</reference>
<dbReference type="PANTHER" id="PTHR47529:SF1">
    <property type="entry name" value="PERIPLASMIC CHAPERONE PPID"/>
    <property type="match status" value="1"/>
</dbReference>
<proteinExistence type="inferred from homology"/>
<evidence type="ECO:0000256" key="5">
    <source>
        <dbReference type="ARBA" id="ARBA00022989"/>
    </source>
</evidence>
<evidence type="ECO:0000256" key="12">
    <source>
        <dbReference type="SAM" id="Phobius"/>
    </source>
</evidence>
<dbReference type="Proteomes" id="UP001212602">
    <property type="component" value="Unassembled WGS sequence"/>
</dbReference>
<evidence type="ECO:0000313" key="14">
    <source>
        <dbReference type="EMBL" id="MDA7416225.1"/>
    </source>
</evidence>
<evidence type="ECO:0000256" key="8">
    <source>
        <dbReference type="ARBA" id="ARBA00038408"/>
    </source>
</evidence>
<keyword evidence="11" id="KW-0413">Isomerase</keyword>
<organism evidence="14 15">
    <name type="scientific">Xenophilus arseniciresistens</name>
    <dbReference type="NCBI Taxonomy" id="1283306"/>
    <lineage>
        <taxon>Bacteria</taxon>
        <taxon>Pseudomonadati</taxon>
        <taxon>Pseudomonadota</taxon>
        <taxon>Betaproteobacteria</taxon>
        <taxon>Burkholderiales</taxon>
        <taxon>Comamonadaceae</taxon>
        <taxon>Xenophilus</taxon>
    </lineage>
</organism>
<evidence type="ECO:0000256" key="3">
    <source>
        <dbReference type="ARBA" id="ARBA00022519"/>
    </source>
</evidence>
<keyword evidence="2" id="KW-1003">Cell membrane</keyword>
<keyword evidence="11" id="KW-0697">Rotamase</keyword>
<evidence type="ECO:0000256" key="11">
    <source>
        <dbReference type="PROSITE-ProRule" id="PRU00278"/>
    </source>
</evidence>
<feature type="transmembrane region" description="Helical" evidence="12">
    <location>
        <begin position="12"/>
        <end position="29"/>
    </location>
</feature>
<comment type="subcellular location">
    <subcellularLocation>
        <location evidence="1">Cell inner membrane</location>
        <topology evidence="1">Single-pass type II membrane protein</topology>
        <orientation evidence="1">Periplasmic side</orientation>
    </subcellularLocation>
</comment>
<dbReference type="SUPFAM" id="SSF54534">
    <property type="entry name" value="FKBP-like"/>
    <property type="match status" value="1"/>
</dbReference>
<dbReference type="Gene3D" id="3.10.50.40">
    <property type="match status" value="1"/>
</dbReference>
<dbReference type="InterPro" id="IPR000297">
    <property type="entry name" value="PPIase_PpiC"/>
</dbReference>
<keyword evidence="5 12" id="KW-1133">Transmembrane helix</keyword>
<sequence>MFDFFRKHTKFLMVILFLLVIPSFVLFGLEQYSDGSRTRGEEVAVVDGKTISRPEWDARHRVETDRMREQQRNIDPALLDSEEARYATLERMVRERVLLAAAAKANMTVSDDRLARMFAEDPGIASFRDAEGKFDRQRFILTTGTTPEQYEAGIRSQLSMQQLVAGVSGTPLSAKTQADLTLNAIYDGREIQVARFAPQDFSAKVSLTDDDLQSHFKSHASRYQAQEAASIQYLLLDMDSVKKNVSVSDAELQSYYEQNQGRFGSGEERQASHILITAAKDAPQAERDKARARAQELLAQVRKTPATFAELARKNSQDPGSAERGGQLDMAPRGAMVKPFEDAMFALKKGEISDVVESDFGYHIIRLDDIKAAVVPPLAQVRAQVENEVRTQKAAQDFAKAAETLTELAYQNPESLQPAADALKLQIQTASGVARTAAAGAQGPLGNRNFVAAVYAPEVLDRKQNTEAIDLGSNQVAVARVTQYTQARAQTFDEVKEQVGRDLTAERAAALAKEEGRARLAAWEKDTASAKLGNVLKASRVDPQGQPLPVIEAALRTDAGKLPAWTGVDLGAEGFAVVRVLKDLPRQPSDAALQTQERAQMGQALAAAEAEAYYKLLSDRLKARILVNKPKTAAVTG</sequence>
<dbReference type="Pfam" id="PF13616">
    <property type="entry name" value="Rotamase_3"/>
    <property type="match status" value="1"/>
</dbReference>
<dbReference type="InterPro" id="IPR052029">
    <property type="entry name" value="PpiD_chaperone"/>
</dbReference>